<gene>
    <name evidence="2" type="ORF">FJW00_21365</name>
</gene>
<sequence>MKTGILLADTALFFGGLGCCLLVLSLILFLIKRQDYYGLVSSYREKYTLPGPCAFYYTTGFFGVFPLIRFFIKLSQRKKIRFISLNDPGYAFFDDKKHQIHSWMKLYSLLWFAATACYILFAVFGLLLP</sequence>
<keyword evidence="1" id="KW-0472">Membrane</keyword>
<name>A0ABY2Z1G5_9GAMM</name>
<keyword evidence="3" id="KW-1185">Reference proteome</keyword>
<feature type="transmembrane region" description="Helical" evidence="1">
    <location>
        <begin position="12"/>
        <end position="31"/>
    </location>
</feature>
<organism evidence="2 3">
    <name type="scientific">Pantoea anthophila</name>
    <dbReference type="NCBI Taxonomy" id="470931"/>
    <lineage>
        <taxon>Bacteria</taxon>
        <taxon>Pseudomonadati</taxon>
        <taxon>Pseudomonadota</taxon>
        <taxon>Gammaproteobacteria</taxon>
        <taxon>Enterobacterales</taxon>
        <taxon>Erwiniaceae</taxon>
        <taxon>Pantoea</taxon>
    </lineage>
</organism>
<evidence type="ECO:0000313" key="2">
    <source>
        <dbReference type="EMBL" id="TPV21003.1"/>
    </source>
</evidence>
<feature type="transmembrane region" description="Helical" evidence="1">
    <location>
        <begin position="54"/>
        <end position="72"/>
    </location>
</feature>
<keyword evidence="1" id="KW-1133">Transmembrane helix</keyword>
<protein>
    <recommendedName>
        <fullName evidence="4">DUF3899 domain-containing protein</fullName>
    </recommendedName>
</protein>
<dbReference type="Proteomes" id="UP000316142">
    <property type="component" value="Unassembled WGS sequence"/>
</dbReference>
<evidence type="ECO:0008006" key="4">
    <source>
        <dbReference type="Google" id="ProtNLM"/>
    </source>
</evidence>
<proteinExistence type="predicted"/>
<evidence type="ECO:0000313" key="3">
    <source>
        <dbReference type="Proteomes" id="UP000316142"/>
    </source>
</evidence>
<evidence type="ECO:0000256" key="1">
    <source>
        <dbReference type="SAM" id="Phobius"/>
    </source>
</evidence>
<dbReference type="EMBL" id="VHIZ01000066">
    <property type="protein sequence ID" value="TPV21003.1"/>
    <property type="molecule type" value="Genomic_DNA"/>
</dbReference>
<feature type="transmembrane region" description="Helical" evidence="1">
    <location>
        <begin position="106"/>
        <end position="128"/>
    </location>
</feature>
<reference evidence="2 3" key="1">
    <citation type="submission" date="2019-06" db="EMBL/GenBank/DDBJ databases">
        <title>Taxogenomics and systematics of the genus Pantoea.</title>
        <authorList>
            <person name="Tambong J.T."/>
        </authorList>
    </citation>
    <scope>NUCLEOTIDE SEQUENCE [LARGE SCALE GENOMIC DNA]</scope>
    <source>
        <strain evidence="2 3">LMG 2558</strain>
    </source>
</reference>
<keyword evidence="1" id="KW-0812">Transmembrane</keyword>
<comment type="caution">
    <text evidence="2">The sequence shown here is derived from an EMBL/GenBank/DDBJ whole genome shotgun (WGS) entry which is preliminary data.</text>
</comment>
<accession>A0ABY2Z1G5</accession>